<dbReference type="GO" id="GO:0008803">
    <property type="term" value="F:bis(5'-nucleosyl)-tetraphosphatase (symmetrical) activity"/>
    <property type="evidence" value="ECO:0007669"/>
    <property type="project" value="UniProtKB-EC"/>
</dbReference>
<dbReference type="InterPro" id="IPR004843">
    <property type="entry name" value="Calcineurin-like_PHP"/>
</dbReference>
<dbReference type="InterPro" id="IPR004617">
    <property type="entry name" value="ApaH"/>
</dbReference>
<dbReference type="EC" id="3.6.1.41" evidence="3"/>
<keyword evidence="11" id="KW-1185">Reference proteome</keyword>
<evidence type="ECO:0000259" key="9">
    <source>
        <dbReference type="Pfam" id="PF00149"/>
    </source>
</evidence>
<dbReference type="InterPro" id="IPR029052">
    <property type="entry name" value="Metallo-depent_PP-like"/>
</dbReference>
<sequence>MKTYVIGDLQGCHEQALSMLDRIRAHAAECGDMKPAILFAGDLINRGPDSLATLRHVRQLALASDGRIDSVLGNHDLHLLAVAHGIRAEHKSDTLSAILTAPDRDELIDWVRRRPLAIGVHAAGCQHVLVHAGLLPQWNPEQALALADEVHAMLRGPDNEFAAFLAQMYGNEPAHWSDRLQGADRLRCIINAMTRLRFCDADGVMDFKMKESGKADPSSGLMPWFEVPGRQSANATVVFGHWSALGLTVRPDLIGLDSGCVWGGQLSAMCLEDRSLLQVQCPQFQEPGKKKA</sequence>
<evidence type="ECO:0000256" key="2">
    <source>
        <dbReference type="ARBA" id="ARBA00005419"/>
    </source>
</evidence>
<keyword evidence="4 10" id="KW-0378">Hydrolase</keyword>
<comment type="caution">
    <text evidence="10">The sequence shown here is derived from an EMBL/GenBank/DDBJ whole genome shotgun (WGS) entry which is preliminary data.</text>
</comment>
<evidence type="ECO:0000256" key="5">
    <source>
        <dbReference type="ARBA" id="ARBA00031248"/>
    </source>
</evidence>
<evidence type="ECO:0000256" key="7">
    <source>
        <dbReference type="ARBA" id="ARBA00033210"/>
    </source>
</evidence>
<dbReference type="NCBIfam" id="TIGR00668">
    <property type="entry name" value="apaH"/>
    <property type="match status" value="1"/>
</dbReference>
<evidence type="ECO:0000256" key="1">
    <source>
        <dbReference type="ARBA" id="ARBA00003413"/>
    </source>
</evidence>
<evidence type="ECO:0000256" key="4">
    <source>
        <dbReference type="ARBA" id="ARBA00022801"/>
    </source>
</evidence>
<evidence type="ECO:0000256" key="6">
    <source>
        <dbReference type="ARBA" id="ARBA00032248"/>
    </source>
</evidence>
<comment type="catalytic activity">
    <reaction evidence="8">
        <text>P(1),P(4)-bis(5'-adenosyl) tetraphosphate + H2O = 2 ADP + 2 H(+)</text>
        <dbReference type="Rhea" id="RHEA:24252"/>
        <dbReference type="ChEBI" id="CHEBI:15377"/>
        <dbReference type="ChEBI" id="CHEBI:15378"/>
        <dbReference type="ChEBI" id="CHEBI:58141"/>
        <dbReference type="ChEBI" id="CHEBI:456216"/>
        <dbReference type="EC" id="3.6.1.41"/>
    </reaction>
</comment>
<dbReference type="PANTHER" id="PTHR40942:SF4">
    <property type="entry name" value="CYTOCHROME C5"/>
    <property type="match status" value="1"/>
</dbReference>
<dbReference type="RefSeq" id="WP_070248335.1">
    <property type="nucleotide sequence ID" value="NZ_LROM01000082.1"/>
</dbReference>
<feature type="domain" description="Calcineurin-like phosphoesterase" evidence="9">
    <location>
        <begin position="1"/>
        <end position="137"/>
    </location>
</feature>
<dbReference type="PIRSF" id="PIRSF000903">
    <property type="entry name" value="B5n-ttraPtase_sm"/>
    <property type="match status" value="1"/>
</dbReference>
<dbReference type="Gene3D" id="3.60.21.10">
    <property type="match status" value="1"/>
</dbReference>
<accession>A0A1E7WNL5</accession>
<dbReference type="AlphaFoldDB" id="A0A1E7WNL5"/>
<gene>
    <name evidence="10" type="primary">apaH</name>
    <name evidence="10" type="ORF">DUPY_24040</name>
</gene>
<dbReference type="OrthoDB" id="9807890at2"/>
<evidence type="ECO:0000313" key="11">
    <source>
        <dbReference type="Proteomes" id="UP000175989"/>
    </source>
</evidence>
<dbReference type="PANTHER" id="PTHR40942">
    <property type="match status" value="1"/>
</dbReference>
<evidence type="ECO:0000256" key="8">
    <source>
        <dbReference type="ARBA" id="ARBA00049417"/>
    </source>
</evidence>
<dbReference type="EMBL" id="LROM01000082">
    <property type="protein sequence ID" value="OFA00752.1"/>
    <property type="molecule type" value="Genomic_DNA"/>
</dbReference>
<dbReference type="PATRIC" id="fig|762836.4.peg.2486"/>
<proteinExistence type="inferred from homology"/>
<name>A0A1E7WNL5_9BURK</name>
<evidence type="ECO:0000313" key="10">
    <source>
        <dbReference type="EMBL" id="OFA00752.1"/>
    </source>
</evidence>
<dbReference type="SUPFAM" id="SSF56300">
    <property type="entry name" value="Metallo-dependent phosphatases"/>
    <property type="match status" value="1"/>
</dbReference>
<comment type="function">
    <text evidence="1">Hydrolyzes diadenosine 5',5'''-P1,P4-tetraphosphate to yield ADP.</text>
</comment>
<dbReference type="Pfam" id="PF00149">
    <property type="entry name" value="Metallophos"/>
    <property type="match status" value="1"/>
</dbReference>
<evidence type="ECO:0000256" key="3">
    <source>
        <dbReference type="ARBA" id="ARBA00012506"/>
    </source>
</evidence>
<protein>
    <recommendedName>
        <fullName evidence="3">bis(5'-nucleosyl)-tetraphosphatase (symmetrical)</fullName>
        <ecNumber evidence="3">3.6.1.41</ecNumber>
    </recommendedName>
    <alternativeName>
        <fullName evidence="6">Ap4A hydrolase</fullName>
    </alternativeName>
    <alternativeName>
        <fullName evidence="5">Diadenosine 5',5'''-P1,P4-tetraphosphate pyrophosphohydrolase</fullName>
    </alternativeName>
    <alternativeName>
        <fullName evidence="7">Diadenosine tetraphosphatase</fullName>
    </alternativeName>
</protein>
<reference evidence="11" key="1">
    <citation type="journal article" date="2016" name="Front. Microbiol.">
        <title>Molecular Keys to the Janthinobacterium and Duganella spp. Interaction with the Plant Pathogen Fusarium graminearum.</title>
        <authorList>
            <person name="Haack F.S."/>
            <person name="Poehlein A."/>
            <person name="Kroger C."/>
            <person name="Voigt C.A."/>
            <person name="Piepenbring M."/>
            <person name="Bode H.B."/>
            <person name="Daniel R."/>
            <person name="Schafer W."/>
            <person name="Streit W.R."/>
        </authorList>
    </citation>
    <scope>NUCLEOTIDE SEQUENCE [LARGE SCALE GENOMIC DNA]</scope>
    <source>
        <strain evidence="11">T54</strain>
    </source>
</reference>
<organism evidence="10 11">
    <name type="scientific">Duganella phyllosphaerae</name>
    <dbReference type="NCBI Taxonomy" id="762836"/>
    <lineage>
        <taxon>Bacteria</taxon>
        <taxon>Pseudomonadati</taxon>
        <taxon>Pseudomonadota</taxon>
        <taxon>Betaproteobacteria</taxon>
        <taxon>Burkholderiales</taxon>
        <taxon>Oxalobacteraceae</taxon>
        <taxon>Telluria group</taxon>
        <taxon>Duganella</taxon>
    </lineage>
</organism>
<dbReference type="CDD" id="cd07422">
    <property type="entry name" value="MPP_ApaH"/>
    <property type="match status" value="1"/>
</dbReference>
<dbReference type="NCBIfam" id="NF001204">
    <property type="entry name" value="PRK00166.1"/>
    <property type="match status" value="1"/>
</dbReference>
<comment type="similarity">
    <text evidence="2">Belongs to the Ap4A hydrolase family.</text>
</comment>
<dbReference type="Proteomes" id="UP000175989">
    <property type="component" value="Unassembled WGS sequence"/>
</dbReference>